<dbReference type="UniPathway" id="UPA00241"/>
<evidence type="ECO:0000256" key="5">
    <source>
        <dbReference type="HAMAP-Rule" id="MF_02224"/>
    </source>
</evidence>
<evidence type="ECO:0000313" key="7">
    <source>
        <dbReference type="Proteomes" id="UP000006903"/>
    </source>
</evidence>
<comment type="similarity">
    <text evidence="5">Belongs to the archaeal phosphopantothenate synthetase family.</text>
</comment>
<dbReference type="NCBIfam" id="NF010324">
    <property type="entry name" value="PRK13761.1"/>
    <property type="match status" value="1"/>
</dbReference>
<dbReference type="GO" id="GO:0005524">
    <property type="term" value="F:ATP binding"/>
    <property type="evidence" value="ECO:0007669"/>
    <property type="project" value="UniProtKB-KW"/>
</dbReference>
<dbReference type="PIRSF" id="PIRSF004853">
    <property type="entry name" value="UCP004853"/>
    <property type="match status" value="1"/>
</dbReference>
<dbReference type="HAMAP" id="MF_02224">
    <property type="entry name" value="PPS"/>
    <property type="match status" value="1"/>
</dbReference>
<evidence type="ECO:0000256" key="1">
    <source>
        <dbReference type="ARBA" id="ARBA00022598"/>
    </source>
</evidence>
<evidence type="ECO:0000256" key="3">
    <source>
        <dbReference type="ARBA" id="ARBA00022840"/>
    </source>
</evidence>
<dbReference type="GO" id="GO:0016881">
    <property type="term" value="F:acid-amino acid ligase activity"/>
    <property type="evidence" value="ECO:0007669"/>
    <property type="project" value="UniProtKB-UniRule"/>
</dbReference>
<keyword evidence="1 5" id="KW-0436">Ligase</keyword>
<gene>
    <name evidence="6" type="ordered locus">DKAM_0336</name>
</gene>
<comment type="function">
    <text evidence="5">Catalyzes the condensation of (R)-4-phosphopantoate and beta-alanine to 4'-phosphopantothenate in the CoA biosynthesis pathway.</text>
</comment>
<evidence type="ECO:0000256" key="4">
    <source>
        <dbReference type="ARBA" id="ARBA00022993"/>
    </source>
</evidence>
<dbReference type="AlphaFoldDB" id="B8D3I1"/>
<comment type="catalytic activity">
    <reaction evidence="5">
        <text>(R)-4-phosphopantoate + beta-alanine + ATP = (R)-4'-phosphopantothenate + AMP + diphosphate + H(+)</text>
        <dbReference type="Rhea" id="RHEA:27930"/>
        <dbReference type="ChEBI" id="CHEBI:10986"/>
        <dbReference type="ChEBI" id="CHEBI:15378"/>
        <dbReference type="ChEBI" id="CHEBI:30616"/>
        <dbReference type="ChEBI" id="CHEBI:33019"/>
        <dbReference type="ChEBI" id="CHEBI:57966"/>
        <dbReference type="ChEBI" id="CHEBI:61294"/>
        <dbReference type="ChEBI" id="CHEBI:456215"/>
        <dbReference type="EC" id="6.3.2.36"/>
    </reaction>
</comment>
<feature type="binding site" evidence="5">
    <location>
        <begin position="181"/>
        <end position="183"/>
    </location>
    <ligand>
        <name>ATP</name>
        <dbReference type="ChEBI" id="CHEBI:30616"/>
    </ligand>
</feature>
<proteinExistence type="inferred from homology"/>
<feature type="binding site" evidence="5">
    <location>
        <position position="38"/>
    </location>
    <ligand>
        <name>ATP</name>
        <dbReference type="ChEBI" id="CHEBI:30616"/>
    </ligand>
</feature>
<evidence type="ECO:0000256" key="2">
    <source>
        <dbReference type="ARBA" id="ARBA00022741"/>
    </source>
</evidence>
<dbReference type="NCBIfam" id="NF041123">
    <property type="entry name" value="phpantohe_syn_Arch"/>
    <property type="match status" value="1"/>
</dbReference>
<keyword evidence="4 5" id="KW-0173">Coenzyme A biosynthesis</keyword>
<dbReference type="Pfam" id="PF02006">
    <property type="entry name" value="PPS_PS"/>
    <property type="match status" value="1"/>
</dbReference>
<dbReference type="EC" id="6.3.2.36" evidence="5"/>
<feature type="binding site" evidence="5">
    <location>
        <begin position="187"/>
        <end position="188"/>
    </location>
    <ligand>
        <name>ATP</name>
        <dbReference type="ChEBI" id="CHEBI:30616"/>
    </ligand>
</feature>
<dbReference type="eggNOG" id="arCOG04262">
    <property type="taxonomic scope" value="Archaea"/>
</dbReference>
<dbReference type="Gene3D" id="3.40.50.12640">
    <property type="entry name" value="Phosphopantoate/pantothenate synthetase"/>
    <property type="match status" value="1"/>
</dbReference>
<accession>B8D3I1</accession>
<sequence>MSIPANHPRRESLLIREKLVEGYRRNIVALEGLIAHGRGECFDYLLGEKTHGFALKAIRAAVAHLLLAKHPVISVNGNTAALVPHEIVELAEVTGAKLEVNLFYRTREREEAIAKHLMEHGAREVLGVGDDASATIPELFSERRRVSPRGILIADVVFVPLEDGDRTEALRKMGKTVIAVDLNPLSRTARMASVTIVDNIVRAVPLMIKEAIQLKSMSRDKLEEIVRNYDNNRVLQEALETILGRLRELSSSQLILRPY</sequence>
<keyword evidence="2 5" id="KW-0547">Nucleotide-binding</keyword>
<dbReference type="PANTHER" id="PTHR40695:SF1">
    <property type="entry name" value="4-PHOSPHOPANTOATE--BETA-ALANINE LIGASE"/>
    <property type="match status" value="1"/>
</dbReference>
<dbReference type="PANTHER" id="PTHR40695">
    <property type="entry name" value="4-PHOSPHOPANTOATE--BETA-ALANINE LIGASE"/>
    <property type="match status" value="1"/>
</dbReference>
<dbReference type="EMBL" id="CP001140">
    <property type="protein sequence ID" value="ACL10662.1"/>
    <property type="molecule type" value="Genomic_DNA"/>
</dbReference>
<dbReference type="InterPro" id="IPR038138">
    <property type="entry name" value="PPS/PS_sf"/>
</dbReference>
<evidence type="ECO:0000313" key="6">
    <source>
        <dbReference type="EMBL" id="ACL10662.1"/>
    </source>
</evidence>
<keyword evidence="3 5" id="KW-0067">ATP-binding</keyword>
<dbReference type="Proteomes" id="UP000006903">
    <property type="component" value="Chromosome"/>
</dbReference>
<dbReference type="HOGENOM" id="CLU_078701_0_0_2"/>
<dbReference type="InterPro" id="IPR002855">
    <property type="entry name" value="PPS/PS"/>
</dbReference>
<feature type="binding site" evidence="5">
    <location>
        <position position="16"/>
    </location>
    <ligand>
        <name>ATP</name>
        <dbReference type="ChEBI" id="CHEBI:30616"/>
    </ligand>
</feature>
<comment type="subunit">
    <text evidence="5">Homodimer.</text>
</comment>
<dbReference type="GeneID" id="7170600"/>
<feature type="binding site" evidence="5">
    <location>
        <begin position="199"/>
        <end position="200"/>
    </location>
    <ligand>
        <name>ATP</name>
        <dbReference type="ChEBI" id="CHEBI:30616"/>
    </ligand>
</feature>
<dbReference type="KEGG" id="dka:DKAM_0336"/>
<dbReference type="STRING" id="490899.DKAM_0336"/>
<name>B8D3I1_DESA1</name>
<dbReference type="RefSeq" id="WP_012608004.1">
    <property type="nucleotide sequence ID" value="NC_011766.1"/>
</dbReference>
<comment type="pathway">
    <text evidence="5">Cofactor biosynthesis; coenzyme A biosynthesis.</text>
</comment>
<protein>
    <recommendedName>
        <fullName evidence="5">4-phosphopantoate--beta-alanine ligase</fullName>
        <ecNumber evidence="5">6.3.2.36</ecNumber>
    </recommendedName>
    <alternativeName>
        <fullName evidence="5">Phosphopantothenate synthetase</fullName>
        <shortName evidence="5">PPS</shortName>
    </alternativeName>
</protein>
<organism evidence="6 7">
    <name type="scientific">Desulfurococcus amylolyticus (strain DSM 18924 / JCM 16383 / VKM B-2413 / 1221n)</name>
    <name type="common">Desulfurococcus kamchatkensis</name>
    <dbReference type="NCBI Taxonomy" id="490899"/>
    <lineage>
        <taxon>Archaea</taxon>
        <taxon>Thermoproteota</taxon>
        <taxon>Thermoprotei</taxon>
        <taxon>Desulfurococcales</taxon>
        <taxon>Desulfurococcaceae</taxon>
        <taxon>Desulfurococcus</taxon>
    </lineage>
</organism>
<reference evidence="6 7" key="1">
    <citation type="journal article" date="2009" name="J. Bacteriol.">
        <title>Complete genome sequence of the anaerobic, protein-degrading hyperthermophilic crenarchaeon Desulfurococcus kamchatkensis.</title>
        <authorList>
            <person name="Ravin N.V."/>
            <person name="Mardanov A.V."/>
            <person name="Beletsky A.V."/>
            <person name="Kublanov I.V."/>
            <person name="Kolganova T.V."/>
            <person name="Lebedinsky A.V."/>
            <person name="Chernyh N.A."/>
            <person name="Bonch-Osmolovskaya E.A."/>
            <person name="Skryabin K.G."/>
        </authorList>
    </citation>
    <scope>NUCLEOTIDE SEQUENCE [LARGE SCALE GENOMIC DNA]</scope>
    <source>
        <strain evidence="7">DSM 18924 / JCM 16383 / VKM B-2413 / 1221n</strain>
    </source>
</reference>
<dbReference type="GO" id="GO:0015937">
    <property type="term" value="P:coenzyme A biosynthetic process"/>
    <property type="evidence" value="ECO:0007669"/>
    <property type="project" value="UniProtKB-UniRule"/>
</dbReference>